<evidence type="ECO:0000313" key="2">
    <source>
        <dbReference type="Proteomes" id="UP000192678"/>
    </source>
</evidence>
<organism evidence="1 2">
    <name type="scientific">Pedobacter nyackensis</name>
    <dbReference type="NCBI Taxonomy" id="475255"/>
    <lineage>
        <taxon>Bacteria</taxon>
        <taxon>Pseudomonadati</taxon>
        <taxon>Bacteroidota</taxon>
        <taxon>Sphingobacteriia</taxon>
        <taxon>Sphingobacteriales</taxon>
        <taxon>Sphingobacteriaceae</taxon>
        <taxon>Pedobacter</taxon>
    </lineage>
</organism>
<dbReference type="Proteomes" id="UP000192678">
    <property type="component" value="Unassembled WGS sequence"/>
</dbReference>
<name>A0A1W1ZXJ1_9SPHI</name>
<reference evidence="1 2" key="1">
    <citation type="submission" date="2017-04" db="EMBL/GenBank/DDBJ databases">
        <authorList>
            <person name="Afonso C.L."/>
            <person name="Miller P.J."/>
            <person name="Scott M.A."/>
            <person name="Spackman E."/>
            <person name="Goraichik I."/>
            <person name="Dimitrov K.M."/>
            <person name="Suarez D.L."/>
            <person name="Swayne D.E."/>
        </authorList>
    </citation>
    <scope>NUCLEOTIDE SEQUENCE [LARGE SCALE GENOMIC DNA]</scope>
    <source>
        <strain evidence="1 2">DSM 19625</strain>
    </source>
</reference>
<keyword evidence="2" id="KW-1185">Reference proteome</keyword>
<evidence type="ECO:0000313" key="1">
    <source>
        <dbReference type="EMBL" id="SMC53189.1"/>
    </source>
</evidence>
<accession>A0A1W1ZXJ1</accession>
<sequence length="359" mass="39667">MDQSKFLTYIQKYFTGFMALVTKTINGADKAPSYLHKSMLTPKQSIDGKWASITSDNQNVAADVVAMDSPLPLKSRPSLQTASGDIPKMGMELKMNENQLDQLDTLIAKQADVSEIVTELFDDAKRTLVGIEEQKEYLFLRGLSSGVALTDTENVGTGVRVDYGYITDNKAGVPVVWTNAAAATPISDMEEMISKADAKGKTISDIMLDKVTFNVARKTAEAATRYATSIGNFGTTKPTPAYLSFKELLEAELGVNIIIVDRSVKFEKDGVKKTVKAWDEGKVIYLTDTNVGYLVWKKVVEDSHRSKSIEYRTGEFGTLVSKYVTHKPFGEWTDVQARQLPVITNVDQIFQTDSKIVQA</sequence>
<proteinExistence type="predicted"/>
<dbReference type="EMBL" id="FWYB01000001">
    <property type="protein sequence ID" value="SMC53189.1"/>
    <property type="molecule type" value="Genomic_DNA"/>
</dbReference>
<protein>
    <submittedName>
        <fullName evidence="1">Phage major capsid protein E</fullName>
    </submittedName>
</protein>
<dbReference type="STRING" id="475255.SAMN04488101_101136"/>
<dbReference type="AlphaFoldDB" id="A0A1W1ZXJ1"/>
<gene>
    <name evidence="1" type="ORF">SAMN04488101_101136</name>
</gene>